<dbReference type="InterPro" id="IPR010982">
    <property type="entry name" value="Lambda_DNA-bd_dom_sf"/>
</dbReference>
<protein>
    <submittedName>
        <fullName evidence="5">Helix-turn-helix transcriptional regulator</fullName>
    </submittedName>
</protein>
<proteinExistence type="predicted"/>
<evidence type="ECO:0000256" key="2">
    <source>
        <dbReference type="ARBA" id="ARBA00023125"/>
    </source>
</evidence>
<evidence type="ECO:0000256" key="1">
    <source>
        <dbReference type="ARBA" id="ARBA00023015"/>
    </source>
</evidence>
<keyword evidence="6" id="KW-1185">Reference proteome</keyword>
<dbReference type="GO" id="GO:0003677">
    <property type="term" value="F:DNA binding"/>
    <property type="evidence" value="ECO:0007669"/>
    <property type="project" value="UniProtKB-KW"/>
</dbReference>
<dbReference type="CDD" id="cd00093">
    <property type="entry name" value="HTH_XRE"/>
    <property type="match status" value="1"/>
</dbReference>
<reference evidence="5 6" key="1">
    <citation type="submission" date="2020-07" db="EMBL/GenBank/DDBJ databases">
        <title>Spirosoma foliorum sp. nov., isolated from the leaves on the Nejang mountain Korea, Republic of.</title>
        <authorList>
            <person name="Ho H."/>
            <person name="Lee Y.-J."/>
            <person name="Nurcahyanto D.-A."/>
            <person name="Kim S.-G."/>
        </authorList>
    </citation>
    <scope>NUCLEOTIDE SEQUENCE [LARGE SCALE GENOMIC DNA]</scope>
    <source>
        <strain evidence="5 6">PL0136</strain>
    </source>
</reference>
<evidence type="ECO:0000313" key="6">
    <source>
        <dbReference type="Proteomes" id="UP000515369"/>
    </source>
</evidence>
<evidence type="ECO:0000259" key="4">
    <source>
        <dbReference type="PROSITE" id="PS50943"/>
    </source>
</evidence>
<dbReference type="EMBL" id="CP059732">
    <property type="protein sequence ID" value="QMW00170.1"/>
    <property type="molecule type" value="Genomic_DNA"/>
</dbReference>
<dbReference type="RefSeq" id="WP_182457235.1">
    <property type="nucleotide sequence ID" value="NZ_CP059732.1"/>
</dbReference>
<feature type="domain" description="HTH cro/C1-type" evidence="4">
    <location>
        <begin position="13"/>
        <end position="67"/>
    </location>
</feature>
<keyword evidence="2" id="KW-0238">DNA-binding</keyword>
<dbReference type="InterPro" id="IPR050807">
    <property type="entry name" value="TransReg_Diox_bact_type"/>
</dbReference>
<dbReference type="Proteomes" id="UP000515369">
    <property type="component" value="Chromosome"/>
</dbReference>
<name>A0A7G5GMS8_9BACT</name>
<dbReference type="KEGG" id="sfol:H3H32_19265"/>
<keyword evidence="3" id="KW-0804">Transcription</keyword>
<dbReference type="Pfam" id="PF01381">
    <property type="entry name" value="HTH_3"/>
    <property type="match status" value="1"/>
</dbReference>
<evidence type="ECO:0000256" key="3">
    <source>
        <dbReference type="ARBA" id="ARBA00023163"/>
    </source>
</evidence>
<dbReference type="GO" id="GO:0003700">
    <property type="term" value="F:DNA-binding transcription factor activity"/>
    <property type="evidence" value="ECO:0007669"/>
    <property type="project" value="TreeGrafter"/>
</dbReference>
<dbReference type="GO" id="GO:0005829">
    <property type="term" value="C:cytosol"/>
    <property type="evidence" value="ECO:0007669"/>
    <property type="project" value="TreeGrafter"/>
</dbReference>
<dbReference type="PANTHER" id="PTHR46797">
    <property type="entry name" value="HTH-TYPE TRANSCRIPTIONAL REGULATOR"/>
    <property type="match status" value="1"/>
</dbReference>
<dbReference type="AlphaFoldDB" id="A0A7G5GMS8"/>
<dbReference type="InterPro" id="IPR001387">
    <property type="entry name" value="Cro/C1-type_HTH"/>
</dbReference>
<dbReference type="SUPFAM" id="SSF47413">
    <property type="entry name" value="lambda repressor-like DNA-binding domains"/>
    <property type="match status" value="1"/>
</dbReference>
<accession>A0A7G5GMS8</accession>
<dbReference type="PROSITE" id="PS50943">
    <property type="entry name" value="HTH_CROC1"/>
    <property type="match status" value="1"/>
</dbReference>
<evidence type="ECO:0000313" key="5">
    <source>
        <dbReference type="EMBL" id="QMW00170.1"/>
    </source>
</evidence>
<organism evidence="5 6">
    <name type="scientific">Spirosoma foliorum</name>
    <dbReference type="NCBI Taxonomy" id="2710596"/>
    <lineage>
        <taxon>Bacteria</taxon>
        <taxon>Pseudomonadati</taxon>
        <taxon>Bacteroidota</taxon>
        <taxon>Cytophagia</taxon>
        <taxon>Cytophagales</taxon>
        <taxon>Cytophagaceae</taxon>
        <taxon>Spirosoma</taxon>
    </lineage>
</organism>
<gene>
    <name evidence="5" type="ORF">H3H32_19265</name>
</gene>
<keyword evidence="1" id="KW-0805">Transcription regulation</keyword>
<sequence>MSTITSRGPAEKIRLERLQRGLSQENMADLLNLSTTAYGDIERGKTDLTISRLNQIASVLGISLLTLLSDEPLVAQVVEPKPDTLISHELETLRLTVEKQDVELDKLRLEADYWKRKYDERVAMELLRSMGVEQKRERIGF</sequence>
<dbReference type="SMART" id="SM00530">
    <property type="entry name" value="HTH_XRE"/>
    <property type="match status" value="1"/>
</dbReference>
<dbReference type="PANTHER" id="PTHR46797:SF23">
    <property type="entry name" value="HTH-TYPE TRANSCRIPTIONAL REGULATOR SUTR"/>
    <property type="match status" value="1"/>
</dbReference>
<dbReference type="Gene3D" id="1.10.260.40">
    <property type="entry name" value="lambda repressor-like DNA-binding domains"/>
    <property type="match status" value="1"/>
</dbReference>